<dbReference type="KEGG" id="aram:KAR29_07445"/>
<accession>A0A9Q7AJP9</accession>
<reference evidence="2" key="1">
    <citation type="submission" date="2021-04" db="EMBL/GenBank/DDBJ databases">
        <title>A novel Synergistetes isolate from a pyrite-forming mixed culture.</title>
        <authorList>
            <person name="Bunk B."/>
            <person name="Sproer C."/>
            <person name="Spring S."/>
            <person name="Pester M."/>
        </authorList>
    </citation>
    <scope>NUCLEOTIDE SEQUENCE [LARGE SCALE GENOMIC DNA]</scope>
    <source>
        <strain evidence="2">J.5.4.2-T.3.5.2</strain>
    </source>
</reference>
<gene>
    <name evidence="1" type="ORF">KAR29_07445</name>
</gene>
<keyword evidence="2" id="KW-1185">Reference proteome</keyword>
<dbReference type="InterPro" id="IPR027417">
    <property type="entry name" value="P-loop_NTPase"/>
</dbReference>
<name>A0A9Q7AJP9_9BACT</name>
<dbReference type="RefSeq" id="WP_274372382.1">
    <property type="nucleotide sequence ID" value="NZ_CP072943.1"/>
</dbReference>
<evidence type="ECO:0000313" key="2">
    <source>
        <dbReference type="Proteomes" id="UP000671879"/>
    </source>
</evidence>
<sequence>MTDLSPLREDQVTRRTWPGVVAVTGALGSGKTAWTLDIGLSLHRRGFRVAFADLDIINPYFCLREVADDIRRLGVDVALPPGETRWGDFPVVSPAVTRLLSSDYDHVFLDVGGEAKGVLALKQFVPFLEERGYELLLVLNPFRPQSSTVEAVRTMCRDMEALSGLRVTGILGNAHLMERTGVEDLVRGLALVRRSAEALALPLIYVGVSESLFERARESLALETVPLWPLSRRILFPWERSVPVDGKGTSRHS</sequence>
<protein>
    <recommendedName>
        <fullName evidence="3">CobQ/CobB/MinD/ParA nucleotide binding domain-containing protein</fullName>
    </recommendedName>
</protein>
<evidence type="ECO:0000313" key="1">
    <source>
        <dbReference type="EMBL" id="QTX31237.1"/>
    </source>
</evidence>
<dbReference type="Gene3D" id="3.40.50.300">
    <property type="entry name" value="P-loop containing nucleotide triphosphate hydrolases"/>
    <property type="match status" value="1"/>
</dbReference>
<dbReference type="SUPFAM" id="SSF52540">
    <property type="entry name" value="P-loop containing nucleoside triphosphate hydrolases"/>
    <property type="match status" value="1"/>
</dbReference>
<dbReference type="Proteomes" id="UP000671879">
    <property type="component" value="Chromosome"/>
</dbReference>
<proteinExistence type="predicted"/>
<dbReference type="EMBL" id="CP072943">
    <property type="protein sequence ID" value="QTX31237.1"/>
    <property type="molecule type" value="Genomic_DNA"/>
</dbReference>
<organism evidence="1 2">
    <name type="scientific">Aminithiophilus ramosus</name>
    <dbReference type="NCBI Taxonomy" id="3029084"/>
    <lineage>
        <taxon>Bacteria</taxon>
        <taxon>Thermotogati</taxon>
        <taxon>Synergistota</taxon>
        <taxon>Synergistia</taxon>
        <taxon>Synergistales</taxon>
        <taxon>Aminithiophilaceae</taxon>
        <taxon>Aminithiophilus</taxon>
    </lineage>
</organism>
<evidence type="ECO:0008006" key="3">
    <source>
        <dbReference type="Google" id="ProtNLM"/>
    </source>
</evidence>
<dbReference type="AlphaFoldDB" id="A0A9Q7AJP9"/>